<feature type="transmembrane region" description="Helical" evidence="1">
    <location>
        <begin position="280"/>
        <end position="307"/>
    </location>
</feature>
<feature type="transmembrane region" description="Helical" evidence="1">
    <location>
        <begin position="327"/>
        <end position="345"/>
    </location>
</feature>
<feature type="transmembrane region" description="Helical" evidence="1">
    <location>
        <begin position="164"/>
        <end position="192"/>
    </location>
</feature>
<protein>
    <recommendedName>
        <fullName evidence="4">Glycosyltransferase RgtA/B/C/D-like domain-containing protein</fullName>
    </recommendedName>
</protein>
<dbReference type="AlphaFoldDB" id="A0A0G0L329"/>
<name>A0A0G0L329_9BACT</name>
<dbReference type="EMBL" id="LBVN01000026">
    <property type="protein sequence ID" value="KKQ86378.1"/>
    <property type="molecule type" value="Genomic_DNA"/>
</dbReference>
<feature type="transmembrane region" description="Helical" evidence="1">
    <location>
        <begin position="7"/>
        <end position="27"/>
    </location>
</feature>
<feature type="transmembrane region" description="Helical" evidence="1">
    <location>
        <begin position="204"/>
        <end position="223"/>
    </location>
</feature>
<feature type="transmembrane region" description="Helical" evidence="1">
    <location>
        <begin position="114"/>
        <end position="134"/>
    </location>
</feature>
<gene>
    <name evidence="2" type="ORF">UT10_C0026G0002</name>
</gene>
<keyword evidence="1" id="KW-0812">Transmembrane</keyword>
<feature type="transmembrane region" description="Helical" evidence="1">
    <location>
        <begin position="248"/>
        <end position="268"/>
    </location>
</feature>
<evidence type="ECO:0000313" key="3">
    <source>
        <dbReference type="Proteomes" id="UP000033944"/>
    </source>
</evidence>
<comment type="caution">
    <text evidence="2">The sequence shown here is derived from an EMBL/GenBank/DDBJ whole genome shotgun (WGS) entry which is preliminary data.</text>
</comment>
<keyword evidence="1" id="KW-0472">Membrane</keyword>
<evidence type="ECO:0000313" key="2">
    <source>
        <dbReference type="EMBL" id="KKQ86378.1"/>
    </source>
</evidence>
<organism evidence="2 3">
    <name type="scientific">Candidatus Woesebacteria bacterium GW2011_GWB1_38_8b</name>
    <dbReference type="NCBI Taxonomy" id="1618571"/>
    <lineage>
        <taxon>Bacteria</taxon>
        <taxon>Candidatus Woeseibacteriota</taxon>
    </lineage>
</organism>
<proteinExistence type="predicted"/>
<evidence type="ECO:0008006" key="4">
    <source>
        <dbReference type="Google" id="ProtNLM"/>
    </source>
</evidence>
<sequence>MWKTRLLIIFFALFVFGIFFYKALYFLDPDFGWHLKMGEIIISQKGVPQTDPFSYTMSNFAFIDHEWLTNATIALLYKKFGVWALSLMYISIAFSALFISITNPISRESTKGKINILKMIIPAVLGISLMQPFFGIRPQVESWLLLAVFLRLFMNAKNWNKWRFITPLFVIFWTNLHGSFPLSLFTMAIVLIGRSWRKRKVNKTDILIFVISVIATGVNPYGFRIWNEIWQQMSDGSLRWTIQEWRPAIFFTSFSFIAFLPLFTALIWRYRKNFLIEEKLLILFFLVQGLSSTRHLPLLLVVSLPWACKSIEYLYLEVVKLIKGGERFLMVGKVTLFLLLLILMNESVGSIALTKIFTETKYYPGSAINYLTTQSPAGNIFSEYAWGGYLIWKFPEKKVFIDGRMPSWKDENGYKPMDDYVGILTGKTNYKPIFEKFEINTVLWPKDRNIMKKTGGVYLMVNAIAKRIGVNTNGFSFTQKLLEDGWKIIYEDETSEVYSRI</sequence>
<evidence type="ECO:0000256" key="1">
    <source>
        <dbReference type="SAM" id="Phobius"/>
    </source>
</evidence>
<feature type="transmembrane region" description="Helical" evidence="1">
    <location>
        <begin position="80"/>
        <end position="102"/>
    </location>
</feature>
<reference evidence="2 3" key="1">
    <citation type="journal article" date="2015" name="Nature">
        <title>rRNA introns, odd ribosomes, and small enigmatic genomes across a large radiation of phyla.</title>
        <authorList>
            <person name="Brown C.T."/>
            <person name="Hug L.A."/>
            <person name="Thomas B.C."/>
            <person name="Sharon I."/>
            <person name="Castelle C.J."/>
            <person name="Singh A."/>
            <person name="Wilkins M.J."/>
            <person name="Williams K.H."/>
            <person name="Banfield J.F."/>
        </authorList>
    </citation>
    <scope>NUCLEOTIDE SEQUENCE [LARGE SCALE GENOMIC DNA]</scope>
</reference>
<accession>A0A0G0L329</accession>
<dbReference type="Proteomes" id="UP000033944">
    <property type="component" value="Unassembled WGS sequence"/>
</dbReference>
<keyword evidence="1" id="KW-1133">Transmembrane helix</keyword>